<feature type="chain" id="PRO_5045390815" evidence="5">
    <location>
        <begin position="19"/>
        <end position="485"/>
    </location>
</feature>
<keyword evidence="2 5" id="KW-0732">Signal</keyword>
<reference evidence="8" key="1">
    <citation type="submission" date="2025-08" db="UniProtKB">
        <authorList>
            <consortium name="RefSeq"/>
        </authorList>
    </citation>
    <scope>IDENTIFICATION</scope>
</reference>
<feature type="domain" description="LRRCT" evidence="6">
    <location>
        <begin position="383"/>
        <end position="434"/>
    </location>
</feature>
<accession>A0ABM3DBQ0</accession>
<dbReference type="Proteomes" id="UP001652741">
    <property type="component" value="Chromosome ssa17"/>
</dbReference>
<dbReference type="SMART" id="SM00082">
    <property type="entry name" value="LRRCT"/>
    <property type="match status" value="2"/>
</dbReference>
<dbReference type="RefSeq" id="XP_045556236.1">
    <property type="nucleotide sequence ID" value="XM_045700280.1"/>
</dbReference>
<organism evidence="7 8">
    <name type="scientific">Salmo salar</name>
    <name type="common">Atlantic salmon</name>
    <dbReference type="NCBI Taxonomy" id="8030"/>
    <lineage>
        <taxon>Eukaryota</taxon>
        <taxon>Metazoa</taxon>
        <taxon>Chordata</taxon>
        <taxon>Craniata</taxon>
        <taxon>Vertebrata</taxon>
        <taxon>Euteleostomi</taxon>
        <taxon>Actinopterygii</taxon>
        <taxon>Neopterygii</taxon>
        <taxon>Teleostei</taxon>
        <taxon>Protacanthopterygii</taxon>
        <taxon>Salmoniformes</taxon>
        <taxon>Salmonidae</taxon>
        <taxon>Salmoninae</taxon>
        <taxon>Salmo</taxon>
    </lineage>
</organism>
<proteinExistence type="predicted"/>
<evidence type="ECO:0000259" key="6">
    <source>
        <dbReference type="SMART" id="SM00082"/>
    </source>
</evidence>
<evidence type="ECO:0000313" key="8">
    <source>
        <dbReference type="RefSeq" id="XP_045556236.1"/>
    </source>
</evidence>
<evidence type="ECO:0000256" key="2">
    <source>
        <dbReference type="ARBA" id="ARBA00022729"/>
    </source>
</evidence>
<feature type="region of interest" description="Disordered" evidence="4">
    <location>
        <begin position="203"/>
        <end position="231"/>
    </location>
</feature>
<evidence type="ECO:0000256" key="5">
    <source>
        <dbReference type="SAM" id="SignalP"/>
    </source>
</evidence>
<dbReference type="PANTHER" id="PTHR24366:SF123">
    <property type="entry name" value="LEUCINE-RICH REPEAT-CONTAINING PROTEIN 17"/>
    <property type="match status" value="1"/>
</dbReference>
<evidence type="ECO:0000256" key="4">
    <source>
        <dbReference type="SAM" id="MobiDB-lite"/>
    </source>
</evidence>
<feature type="signal peptide" evidence="5">
    <location>
        <begin position="1"/>
        <end position="18"/>
    </location>
</feature>
<dbReference type="SMART" id="SM00369">
    <property type="entry name" value="LRR_TYP"/>
    <property type="match status" value="5"/>
</dbReference>
<keyword evidence="3" id="KW-0677">Repeat</keyword>
<dbReference type="Gene3D" id="3.80.10.10">
    <property type="entry name" value="Ribonuclease Inhibitor"/>
    <property type="match status" value="3"/>
</dbReference>
<dbReference type="GeneID" id="106591571"/>
<name>A0ABM3DBQ0_SALSA</name>
<sequence length="485" mass="55243">MRLISALLLLLILRSAEPRKGGRNRERGRARGKGRANAVKRQTSECKEYMEAGEKYLDCQDRQLTGVQQHWPEDIHHLLLARNKIQVLRDNTFSQFKNLKSLDLQQNELYMVEEEAFAGLGQLTTLLLQHNKMKTASEEHLLPLPSLRYLRLYDNPWDCRCSLDSLVRTLQVPSNRNLGNYAKCSEPDSLRGQKLKKMRPELLCPEDGEGQQPGKTPQEGQGSLPKPPPIKKYPDANSLCHTYMFPKPMLDCKSKELKNIPSSLPSDIVRMDLSSNSITQLRPKEFVAARDLKLLNLSSNNLDQIDTAASTGLLYLSSRNFFQRPLSLSPSSAASTGLLYLSTAFAGLLYLRELDLSNNSLHYFKYGVLEDLYFLRMLNLGDNPWVCDYNIHYLIYWLKHHPGVAYSGLICTEPQEFRGWPVENYVKTYNGECPKDKDPQPGKGDTGQGQTAQELVAETEEAEMELLPKPLRDPRPKKYEVTRLT</sequence>
<evidence type="ECO:0000256" key="1">
    <source>
        <dbReference type="ARBA" id="ARBA00022614"/>
    </source>
</evidence>
<dbReference type="SUPFAM" id="SSF52058">
    <property type="entry name" value="L domain-like"/>
    <property type="match status" value="1"/>
</dbReference>
<evidence type="ECO:0000313" key="7">
    <source>
        <dbReference type="Proteomes" id="UP001652741"/>
    </source>
</evidence>
<dbReference type="InterPro" id="IPR032675">
    <property type="entry name" value="LRR_dom_sf"/>
</dbReference>
<keyword evidence="1" id="KW-0433">Leucine-rich repeat</keyword>
<feature type="compositionally biased region" description="Basic and acidic residues" evidence="4">
    <location>
        <begin position="470"/>
        <end position="485"/>
    </location>
</feature>
<keyword evidence="7" id="KW-1185">Reference proteome</keyword>
<evidence type="ECO:0000256" key="3">
    <source>
        <dbReference type="ARBA" id="ARBA00022737"/>
    </source>
</evidence>
<dbReference type="InterPro" id="IPR000483">
    <property type="entry name" value="Cys-rich_flank_reg_C"/>
</dbReference>
<dbReference type="InterPro" id="IPR001611">
    <property type="entry name" value="Leu-rich_rpt"/>
</dbReference>
<dbReference type="InterPro" id="IPR003591">
    <property type="entry name" value="Leu-rich_rpt_typical-subtyp"/>
</dbReference>
<feature type="domain" description="LRRCT" evidence="6">
    <location>
        <begin position="155"/>
        <end position="205"/>
    </location>
</feature>
<protein>
    <submittedName>
        <fullName evidence="8">Leucine-rich repeat-containing protein 17-like isoform X3</fullName>
    </submittedName>
</protein>
<dbReference type="Pfam" id="PF13855">
    <property type="entry name" value="LRR_8"/>
    <property type="match status" value="2"/>
</dbReference>
<dbReference type="PANTHER" id="PTHR24366">
    <property type="entry name" value="IG(IMMUNOGLOBULIN) AND LRR(LEUCINE RICH REPEAT) DOMAINS"/>
    <property type="match status" value="1"/>
</dbReference>
<feature type="region of interest" description="Disordered" evidence="4">
    <location>
        <begin position="434"/>
        <end position="485"/>
    </location>
</feature>
<gene>
    <name evidence="8" type="primary">LOC106591571</name>
</gene>